<dbReference type="AlphaFoldDB" id="A0A9X1LTH6"/>
<dbReference type="Proteomes" id="UP001139354">
    <property type="component" value="Unassembled WGS sequence"/>
</dbReference>
<protein>
    <submittedName>
        <fullName evidence="2">Carbohydrate ABC transporter substrate-binding protein</fullName>
    </submittedName>
</protein>
<dbReference type="EMBL" id="JAGTTN010000001">
    <property type="protein sequence ID" value="MCC2031517.1"/>
    <property type="molecule type" value="Genomic_DNA"/>
</dbReference>
<keyword evidence="3" id="KW-1185">Reference proteome</keyword>
<evidence type="ECO:0000313" key="2">
    <source>
        <dbReference type="EMBL" id="MCC2031517.1"/>
    </source>
</evidence>
<dbReference type="Pfam" id="PF13416">
    <property type="entry name" value="SBP_bac_8"/>
    <property type="match status" value="1"/>
</dbReference>
<accession>A0A9X1LTH6</accession>
<comment type="caution">
    <text evidence="2">The sequence shown here is derived from an EMBL/GenBank/DDBJ whole genome shotgun (WGS) entry which is preliminary data.</text>
</comment>
<dbReference type="RefSeq" id="WP_229383396.1">
    <property type="nucleotide sequence ID" value="NZ_JAGTTN010000001.1"/>
</dbReference>
<evidence type="ECO:0000256" key="1">
    <source>
        <dbReference type="SAM" id="SignalP"/>
    </source>
</evidence>
<feature type="signal peptide" evidence="1">
    <location>
        <begin position="1"/>
        <end position="19"/>
    </location>
</feature>
<feature type="chain" id="PRO_5040953424" evidence="1">
    <location>
        <begin position="20"/>
        <end position="412"/>
    </location>
</feature>
<name>A0A9X1LTH6_9MICO</name>
<dbReference type="InterPro" id="IPR006059">
    <property type="entry name" value="SBP"/>
</dbReference>
<dbReference type="Gene3D" id="3.40.190.10">
    <property type="entry name" value="Periplasmic binding protein-like II"/>
    <property type="match status" value="1"/>
</dbReference>
<organism evidence="2 3">
    <name type="scientific">Microbacterium allomyrinae</name>
    <dbReference type="NCBI Taxonomy" id="2830666"/>
    <lineage>
        <taxon>Bacteria</taxon>
        <taxon>Bacillati</taxon>
        <taxon>Actinomycetota</taxon>
        <taxon>Actinomycetes</taxon>
        <taxon>Micrococcales</taxon>
        <taxon>Microbacteriaceae</taxon>
        <taxon>Microbacterium</taxon>
    </lineage>
</organism>
<proteinExistence type="predicted"/>
<sequence length="412" mass="42983">MALAICALAATGLTACAPADDSTGPVRFWAFSGIEQVSQVEKYLDENPGVAIELAEQGTSAETADALTAALAAGAPPDLVLIQADDMPRFLASPERFTDLRSLGADANSGDYLPWAWEAGLGPAGEVIGIPTDVGGMSIAYRADLFEAADLPTDPEAVAALWPTWQDFIHVGERFTEATGIPFVDNVSTTLFANASNQLATKFYSPDGKPVHDANPDLEESFDLALQAHGAGISAGMESFSAGWSAGLARGAFAVVAAPSWMLRVITAAAPDTEGLWRIAAVPGVAGNWGGSYLAIPATSDHQTQAWDYIAQTQTPDAQLALFESGGPLPAARAPYEDDVLASFADPFFGQSRVGAVLTEALTRMPVVAQGPASTLMNTAFTQSLMAVEQGSLSAEVAWDSAIESIDLSLDR</sequence>
<reference evidence="2" key="1">
    <citation type="submission" date="2021-04" db="EMBL/GenBank/DDBJ databases">
        <title>Microbacterium tenobrionis sp. nov. and Microbacterium allomyrinae sp. nov., isolated from larvae of Tenobrio molitor and Allomyrina dichotoma, respectively.</title>
        <authorList>
            <person name="Lee S.D."/>
        </authorList>
    </citation>
    <scope>NUCLEOTIDE SEQUENCE</scope>
    <source>
        <strain evidence="2">BWT-G7</strain>
    </source>
</reference>
<dbReference type="PANTHER" id="PTHR43649:SF32">
    <property type="entry name" value="SUGAR BINDING SECRETED PROTEIN"/>
    <property type="match status" value="1"/>
</dbReference>
<gene>
    <name evidence="2" type="ORF">KEC57_04890</name>
</gene>
<dbReference type="SUPFAM" id="SSF53850">
    <property type="entry name" value="Periplasmic binding protein-like II"/>
    <property type="match status" value="1"/>
</dbReference>
<keyword evidence="1" id="KW-0732">Signal</keyword>
<evidence type="ECO:0000313" key="3">
    <source>
        <dbReference type="Proteomes" id="UP001139354"/>
    </source>
</evidence>
<dbReference type="InterPro" id="IPR050490">
    <property type="entry name" value="Bact_solute-bd_prot1"/>
</dbReference>
<dbReference type="PANTHER" id="PTHR43649">
    <property type="entry name" value="ARABINOSE-BINDING PROTEIN-RELATED"/>
    <property type="match status" value="1"/>
</dbReference>